<feature type="region of interest" description="Disordered" evidence="6">
    <location>
        <begin position="213"/>
        <end position="236"/>
    </location>
</feature>
<dbReference type="Gene3D" id="1.20.1250.20">
    <property type="entry name" value="MFS general substrate transporter like domains"/>
    <property type="match status" value="1"/>
</dbReference>
<dbReference type="PANTHER" id="PTHR43124">
    <property type="entry name" value="PURINE EFFLUX PUMP PBUE"/>
    <property type="match status" value="1"/>
</dbReference>
<feature type="transmembrane region" description="Helical" evidence="7">
    <location>
        <begin position="136"/>
        <end position="155"/>
    </location>
</feature>
<evidence type="ECO:0000256" key="4">
    <source>
        <dbReference type="ARBA" id="ARBA00022989"/>
    </source>
</evidence>
<dbReference type="HOGENOM" id="CLU_001265_10_6_2"/>
<dbReference type="AlphaFoldDB" id="A0A0E3LAP1"/>
<evidence type="ECO:0000256" key="6">
    <source>
        <dbReference type="SAM" id="MobiDB-lite"/>
    </source>
</evidence>
<evidence type="ECO:0000256" key="7">
    <source>
        <dbReference type="SAM" id="Phobius"/>
    </source>
</evidence>
<evidence type="ECO:0000256" key="3">
    <source>
        <dbReference type="ARBA" id="ARBA00022692"/>
    </source>
</evidence>
<feature type="transmembrane region" description="Helical" evidence="7">
    <location>
        <begin position="253"/>
        <end position="276"/>
    </location>
</feature>
<dbReference type="RefSeq" id="WP_148705254.1">
    <property type="nucleotide sequence ID" value="NZ_CP009507.1"/>
</dbReference>
<proteinExistence type="predicted"/>
<keyword evidence="4 7" id="KW-1133">Transmembrane helix</keyword>
<feature type="domain" description="Major facilitator superfamily (MFS) profile" evidence="8">
    <location>
        <begin position="7"/>
        <end position="431"/>
    </location>
</feature>
<feature type="transmembrane region" description="Helical" evidence="7">
    <location>
        <begin position="46"/>
        <end position="66"/>
    </location>
</feature>
<protein>
    <recommendedName>
        <fullName evidence="8">Major facilitator superfamily (MFS) profile domain-containing protein</fullName>
    </recommendedName>
</protein>
<dbReference type="PROSITE" id="PS50850">
    <property type="entry name" value="MFS"/>
    <property type="match status" value="1"/>
</dbReference>
<dbReference type="GO" id="GO:0005886">
    <property type="term" value="C:plasma membrane"/>
    <property type="evidence" value="ECO:0007669"/>
    <property type="project" value="UniProtKB-SubCell"/>
</dbReference>
<dbReference type="Proteomes" id="UP000033092">
    <property type="component" value="Chromosome"/>
</dbReference>
<feature type="transmembrane region" description="Helical" evidence="7">
    <location>
        <begin position="161"/>
        <end position="180"/>
    </location>
</feature>
<dbReference type="PRINTS" id="PR01036">
    <property type="entry name" value="TCRTETB"/>
</dbReference>
<feature type="transmembrane region" description="Helical" evidence="7">
    <location>
        <begin position="7"/>
        <end position="26"/>
    </location>
</feature>
<evidence type="ECO:0000256" key="5">
    <source>
        <dbReference type="ARBA" id="ARBA00023136"/>
    </source>
</evidence>
<dbReference type="InterPro" id="IPR050189">
    <property type="entry name" value="MFS_Efflux_Transporters"/>
</dbReference>
<feature type="compositionally biased region" description="Basic and acidic residues" evidence="6">
    <location>
        <begin position="225"/>
        <end position="234"/>
    </location>
</feature>
<dbReference type="InterPro" id="IPR020846">
    <property type="entry name" value="MFS_dom"/>
</dbReference>
<evidence type="ECO:0000259" key="8">
    <source>
        <dbReference type="PROSITE" id="PS50850"/>
    </source>
</evidence>
<dbReference type="InterPro" id="IPR036259">
    <property type="entry name" value="MFS_trans_sf"/>
</dbReference>
<feature type="transmembrane region" description="Helical" evidence="7">
    <location>
        <begin position="99"/>
        <end position="124"/>
    </location>
</feature>
<dbReference type="GO" id="GO:0022857">
    <property type="term" value="F:transmembrane transporter activity"/>
    <property type="evidence" value="ECO:0007669"/>
    <property type="project" value="InterPro"/>
</dbReference>
<gene>
    <name evidence="9" type="ORF">MSSIH_1671</name>
</gene>
<feature type="transmembrane region" description="Helical" evidence="7">
    <location>
        <begin position="73"/>
        <end position="93"/>
    </location>
</feature>
<organism evidence="9 10">
    <name type="scientific">Methanosarcina siciliae HI350</name>
    <dbReference type="NCBI Taxonomy" id="1434119"/>
    <lineage>
        <taxon>Archaea</taxon>
        <taxon>Methanobacteriati</taxon>
        <taxon>Methanobacteriota</taxon>
        <taxon>Stenosarchaea group</taxon>
        <taxon>Methanomicrobia</taxon>
        <taxon>Methanosarcinales</taxon>
        <taxon>Methanosarcinaceae</taxon>
        <taxon>Methanosarcina</taxon>
    </lineage>
</organism>
<evidence type="ECO:0000313" key="9">
    <source>
        <dbReference type="EMBL" id="AKB32361.1"/>
    </source>
</evidence>
<evidence type="ECO:0000256" key="1">
    <source>
        <dbReference type="ARBA" id="ARBA00004651"/>
    </source>
</evidence>
<dbReference type="SUPFAM" id="SSF103473">
    <property type="entry name" value="MFS general substrate transporter"/>
    <property type="match status" value="1"/>
</dbReference>
<dbReference type="KEGG" id="msz:MSSIH_1671"/>
<keyword evidence="5 7" id="KW-0472">Membrane</keyword>
<dbReference type="InterPro" id="IPR011701">
    <property type="entry name" value="MFS"/>
</dbReference>
<dbReference type="Pfam" id="PF07690">
    <property type="entry name" value="MFS_1"/>
    <property type="match status" value="1"/>
</dbReference>
<evidence type="ECO:0000256" key="2">
    <source>
        <dbReference type="ARBA" id="ARBA00022475"/>
    </source>
</evidence>
<comment type="subcellular location">
    <subcellularLocation>
        <location evidence="1">Cell membrane</location>
        <topology evidence="1">Multi-pass membrane protein</topology>
    </subcellularLocation>
</comment>
<dbReference type="GeneID" id="41605708"/>
<keyword evidence="3 7" id="KW-0812">Transmembrane</keyword>
<accession>A0A0E3LAP1</accession>
<keyword evidence="2" id="KW-1003">Cell membrane</keyword>
<name>A0A0E3LAP1_9EURY</name>
<feature type="transmembrane region" description="Helical" evidence="7">
    <location>
        <begin position="409"/>
        <end position="426"/>
    </location>
</feature>
<dbReference type="PATRIC" id="fig|1434119.4.peg.2131"/>
<feature type="transmembrane region" description="Helical" evidence="7">
    <location>
        <begin position="343"/>
        <end position="365"/>
    </location>
</feature>
<feature type="compositionally biased region" description="Polar residues" evidence="6">
    <location>
        <begin position="213"/>
        <end position="224"/>
    </location>
</feature>
<dbReference type="PANTHER" id="PTHR43124:SF3">
    <property type="entry name" value="CHLORAMPHENICOL EFFLUX PUMP RV0191"/>
    <property type="match status" value="1"/>
</dbReference>
<feature type="transmembrane region" description="Helical" evidence="7">
    <location>
        <begin position="316"/>
        <end position="337"/>
    </location>
</feature>
<sequence length="455" mass="49276">MKKYENTWLPIICSIMFFALANGTLLGPVLPEMLGPLKTAEQDIGMVVAVFTLATALFTPVFGMFADRLSRKTLLIPCLILNGFAGIACYFAPDFETLLIFRFVQGIGAAGMLLVAMLLIGDLYPGHERVHATSRVGMTSAIGLVGFPVLGGLMALKSWNFPFLFYGLVLPLAVFAAILLPNGKGHEGPGVKGYGKKIDEKGTRLSGTELNGTELNGTELNGTELNRKENNGNEKKRKKSLLEPLSTLMDFKVLYAIFLGFAIFFLLFVIVIYLPFKLKTDFGYTSKEAGFAQGIIGITVIFVSSRVKGLSLKYSLLSLTGAGFFLTALACGMIGLVNSKVVLVLLLMLFGIGGGLIQIMGDTLILQVAPMASMGSTVSLYNSMKYAGQTLSPVFFGFMLVRFGLKPVFLSGAGFGFVVAGMCWFLKGRLKTEHEYAHVEEHTKGKDSSLTFKND</sequence>
<evidence type="ECO:0000313" key="10">
    <source>
        <dbReference type="Proteomes" id="UP000033092"/>
    </source>
</evidence>
<dbReference type="EMBL" id="CP009507">
    <property type="protein sequence ID" value="AKB32361.1"/>
    <property type="molecule type" value="Genomic_DNA"/>
</dbReference>
<reference evidence="9 10" key="1">
    <citation type="submission" date="2014-07" db="EMBL/GenBank/DDBJ databases">
        <title>Methanogenic archaea and the global carbon cycle.</title>
        <authorList>
            <person name="Henriksen J.R."/>
            <person name="Luke J."/>
            <person name="Reinhart S."/>
            <person name="Benedict M.N."/>
            <person name="Youngblut N.D."/>
            <person name="Metcalf M.E."/>
            <person name="Whitaker R.J."/>
            <person name="Metcalf W.W."/>
        </authorList>
    </citation>
    <scope>NUCLEOTIDE SEQUENCE [LARGE SCALE GENOMIC DNA]</scope>
    <source>
        <strain evidence="9 10">HI350</strain>
    </source>
</reference>